<sequence>MNTTSYQPPSAAGVHPFDTFARRAHLRAHLEYHRFWDEAHWAELTTAAEEAVCKALDRKGYRSVSLLFFDHSVDELVWEEYIARMKFKDRNEHCWPWGLLPYAKNMAGGICHVYKNWRQERGLLVDGPDAQKPTIDKPTANRQTPDEVDTMVHVKTEFASDAGLPTTLPSARQSTAEPPINERPGHFIKQETEIAAEQERRINALQTEVDALEMQLADKQREIDLLRTARSSPN</sequence>
<dbReference type="AlphaFoldDB" id="A0A9P8DAU1"/>
<keyword evidence="4" id="KW-1185">Reference proteome</keyword>
<dbReference type="KEGG" id="fmu:J7337_009266"/>
<evidence type="ECO:0000256" key="1">
    <source>
        <dbReference type="SAM" id="Coils"/>
    </source>
</evidence>
<protein>
    <submittedName>
        <fullName evidence="3">Uncharacterized protein</fullName>
    </submittedName>
</protein>
<gene>
    <name evidence="3" type="ORF">J7337_009266</name>
</gene>
<evidence type="ECO:0000313" key="3">
    <source>
        <dbReference type="EMBL" id="KAG9498461.1"/>
    </source>
</evidence>
<dbReference type="RefSeq" id="XP_044677461.1">
    <property type="nucleotide sequence ID" value="XM_044826867.1"/>
</dbReference>
<reference evidence="3" key="1">
    <citation type="journal article" date="2021" name="Mol. Plant Microbe Interact.">
        <title>Telomere to telomere genome assembly of Fusarium musae F31, causal agent of crown rot disease of banana.</title>
        <authorList>
            <person name="Degradi L."/>
            <person name="Tava V."/>
            <person name="Kunova A."/>
            <person name="Cortesi P."/>
            <person name="Saracchi M."/>
            <person name="Pasquali M."/>
        </authorList>
    </citation>
    <scope>NUCLEOTIDE SEQUENCE</scope>
    <source>
        <strain evidence="3">F31</strain>
    </source>
</reference>
<accession>A0A9P8DAU1</accession>
<feature type="region of interest" description="Disordered" evidence="2">
    <location>
        <begin position="162"/>
        <end position="183"/>
    </location>
</feature>
<evidence type="ECO:0000256" key="2">
    <source>
        <dbReference type="SAM" id="MobiDB-lite"/>
    </source>
</evidence>
<name>A0A9P8DAU1_9HYPO</name>
<keyword evidence="1" id="KW-0175">Coiled coil</keyword>
<feature type="compositionally biased region" description="Polar residues" evidence="2">
    <location>
        <begin position="167"/>
        <end position="176"/>
    </location>
</feature>
<feature type="coiled-coil region" evidence="1">
    <location>
        <begin position="188"/>
        <end position="229"/>
    </location>
</feature>
<dbReference type="EMBL" id="JAHBCI010000007">
    <property type="protein sequence ID" value="KAG9498461.1"/>
    <property type="molecule type" value="Genomic_DNA"/>
</dbReference>
<organism evidence="3 4">
    <name type="scientific">Fusarium musae</name>
    <dbReference type="NCBI Taxonomy" id="1042133"/>
    <lineage>
        <taxon>Eukaryota</taxon>
        <taxon>Fungi</taxon>
        <taxon>Dikarya</taxon>
        <taxon>Ascomycota</taxon>
        <taxon>Pezizomycotina</taxon>
        <taxon>Sordariomycetes</taxon>
        <taxon>Hypocreomycetidae</taxon>
        <taxon>Hypocreales</taxon>
        <taxon>Nectriaceae</taxon>
        <taxon>Fusarium</taxon>
    </lineage>
</organism>
<evidence type="ECO:0000313" key="4">
    <source>
        <dbReference type="Proteomes" id="UP000827133"/>
    </source>
</evidence>
<dbReference type="GeneID" id="68317122"/>
<proteinExistence type="predicted"/>
<comment type="caution">
    <text evidence="3">The sequence shown here is derived from an EMBL/GenBank/DDBJ whole genome shotgun (WGS) entry which is preliminary data.</text>
</comment>
<dbReference type="Proteomes" id="UP000827133">
    <property type="component" value="Unassembled WGS sequence"/>
</dbReference>